<dbReference type="RefSeq" id="WP_183542666.1">
    <property type="nucleotide sequence ID" value="NZ_BMQT01000004.1"/>
</dbReference>
<accession>A0A7W5F7L0</accession>
<gene>
    <name evidence="4" type="ORF">FHS12_000905</name>
</gene>
<sequence length="122" mass="13240">MFKWVLIGVGSLVALVAIFFGVVWFIFVRGGDDVSALTEEGSAEVLELTDAGSSYIVVYRYDYDGKTFYGKKSIYSTSMSRGDSYGICVNPSDPSQHTEMNPGCPPEGSSGLFEGQKEKPSL</sequence>
<keyword evidence="2" id="KW-1133">Transmembrane helix</keyword>
<name>A0A7W5F7L0_9ACTN</name>
<evidence type="ECO:0000313" key="4">
    <source>
        <dbReference type="EMBL" id="MBB3087972.1"/>
    </source>
</evidence>
<keyword evidence="2" id="KW-0812">Transmembrane</keyword>
<dbReference type="Proteomes" id="UP000577707">
    <property type="component" value="Unassembled WGS sequence"/>
</dbReference>
<proteinExistence type="predicted"/>
<dbReference type="AlphaFoldDB" id="A0A7W5F7L0"/>
<feature type="domain" description="DUF3592" evidence="3">
    <location>
        <begin position="52"/>
        <end position="96"/>
    </location>
</feature>
<dbReference type="InterPro" id="IPR021994">
    <property type="entry name" value="DUF3592"/>
</dbReference>
<reference evidence="4 5" key="1">
    <citation type="submission" date="2020-08" db="EMBL/GenBank/DDBJ databases">
        <title>Genomic Encyclopedia of Type Strains, Phase III (KMG-III): the genomes of soil and plant-associated and newly described type strains.</title>
        <authorList>
            <person name="Whitman W."/>
        </authorList>
    </citation>
    <scope>NUCLEOTIDE SEQUENCE [LARGE SCALE GENOMIC DNA]</scope>
    <source>
        <strain evidence="4 5">CECT 3302</strain>
    </source>
</reference>
<dbReference type="EMBL" id="JACHXG010000002">
    <property type="protein sequence ID" value="MBB3087972.1"/>
    <property type="molecule type" value="Genomic_DNA"/>
</dbReference>
<feature type="region of interest" description="Disordered" evidence="1">
    <location>
        <begin position="89"/>
        <end position="122"/>
    </location>
</feature>
<evidence type="ECO:0000259" key="3">
    <source>
        <dbReference type="Pfam" id="PF12158"/>
    </source>
</evidence>
<dbReference type="Pfam" id="PF12158">
    <property type="entry name" value="DUF3592"/>
    <property type="match status" value="1"/>
</dbReference>
<evidence type="ECO:0000313" key="5">
    <source>
        <dbReference type="Proteomes" id="UP000577707"/>
    </source>
</evidence>
<protein>
    <recommendedName>
        <fullName evidence="3">DUF3592 domain-containing protein</fullName>
    </recommendedName>
</protein>
<feature type="transmembrane region" description="Helical" evidence="2">
    <location>
        <begin position="6"/>
        <end position="27"/>
    </location>
</feature>
<keyword evidence="2" id="KW-0472">Membrane</keyword>
<evidence type="ECO:0000256" key="2">
    <source>
        <dbReference type="SAM" id="Phobius"/>
    </source>
</evidence>
<organism evidence="4 5">
    <name type="scientific">Nocardioides albus</name>
    <dbReference type="NCBI Taxonomy" id="1841"/>
    <lineage>
        <taxon>Bacteria</taxon>
        <taxon>Bacillati</taxon>
        <taxon>Actinomycetota</taxon>
        <taxon>Actinomycetes</taxon>
        <taxon>Propionibacteriales</taxon>
        <taxon>Nocardioidaceae</taxon>
        <taxon>Nocardioides</taxon>
    </lineage>
</organism>
<keyword evidence="5" id="KW-1185">Reference proteome</keyword>
<comment type="caution">
    <text evidence="4">The sequence shown here is derived from an EMBL/GenBank/DDBJ whole genome shotgun (WGS) entry which is preliminary data.</text>
</comment>
<evidence type="ECO:0000256" key="1">
    <source>
        <dbReference type="SAM" id="MobiDB-lite"/>
    </source>
</evidence>